<dbReference type="KEGG" id="cgrn:4412665_00477"/>
<evidence type="ECO:0000256" key="4">
    <source>
        <dbReference type="ARBA" id="ARBA00022989"/>
    </source>
</evidence>
<name>A0A239W8D5_9ACTN</name>
<organism evidence="8 9">
    <name type="scientific">Cutibacterium granulosum</name>
    <dbReference type="NCBI Taxonomy" id="33011"/>
    <lineage>
        <taxon>Bacteria</taxon>
        <taxon>Bacillati</taxon>
        <taxon>Actinomycetota</taxon>
        <taxon>Actinomycetes</taxon>
        <taxon>Propionibacteriales</taxon>
        <taxon>Propionibacteriaceae</taxon>
        <taxon>Cutibacterium</taxon>
    </lineage>
</organism>
<evidence type="ECO:0000256" key="1">
    <source>
        <dbReference type="ARBA" id="ARBA00004651"/>
    </source>
</evidence>
<protein>
    <submittedName>
        <fullName evidence="8">Enterobactin exporter EntS</fullName>
    </submittedName>
</protein>
<proteinExistence type="predicted"/>
<dbReference type="Gene3D" id="1.20.1250.20">
    <property type="entry name" value="MFS general substrate transporter like domains"/>
    <property type="match status" value="1"/>
</dbReference>
<keyword evidence="3 7" id="KW-0812">Transmembrane</keyword>
<dbReference type="PANTHER" id="PTHR23513">
    <property type="entry name" value="INTEGRAL MEMBRANE EFFLUX PROTEIN-RELATED"/>
    <property type="match status" value="1"/>
</dbReference>
<accession>A0A239W8D5</accession>
<feature type="transmembrane region" description="Helical" evidence="7">
    <location>
        <begin position="86"/>
        <end position="105"/>
    </location>
</feature>
<feature type="transmembrane region" description="Helical" evidence="7">
    <location>
        <begin position="53"/>
        <end position="74"/>
    </location>
</feature>
<evidence type="ECO:0000313" key="9">
    <source>
        <dbReference type="Proteomes" id="UP000215332"/>
    </source>
</evidence>
<dbReference type="InterPro" id="IPR011701">
    <property type="entry name" value="MFS"/>
</dbReference>
<dbReference type="RefSeq" id="WP_021103714.1">
    <property type="nucleotide sequence ID" value="NZ_LT906441.1"/>
</dbReference>
<evidence type="ECO:0000256" key="3">
    <source>
        <dbReference type="ARBA" id="ARBA00022692"/>
    </source>
</evidence>
<feature type="compositionally biased region" description="Low complexity" evidence="6">
    <location>
        <begin position="223"/>
        <end position="236"/>
    </location>
</feature>
<feature type="transmembrane region" description="Helical" evidence="7">
    <location>
        <begin position="431"/>
        <end position="451"/>
    </location>
</feature>
<dbReference type="AlphaFoldDB" id="A0A239W8D5"/>
<dbReference type="GO" id="GO:0005886">
    <property type="term" value="C:plasma membrane"/>
    <property type="evidence" value="ECO:0007669"/>
    <property type="project" value="UniProtKB-SubCell"/>
</dbReference>
<evidence type="ECO:0000313" key="8">
    <source>
        <dbReference type="EMBL" id="SNV30757.1"/>
    </source>
</evidence>
<evidence type="ECO:0000256" key="5">
    <source>
        <dbReference type="ARBA" id="ARBA00023136"/>
    </source>
</evidence>
<dbReference type="InterPro" id="IPR036259">
    <property type="entry name" value="MFS_trans_sf"/>
</dbReference>
<evidence type="ECO:0000256" key="2">
    <source>
        <dbReference type="ARBA" id="ARBA00022475"/>
    </source>
</evidence>
<sequence>MAQDPTTNGGGVGSSPFASRDYRRWFAAETFLTVSMSTQLAVSLVLIDLWGSVSVAGVLSSVISAVAWIGGVIGGGVADTGDRRRIIAHCVTTSVVLMAILIIALGVHQVGSWADSTVLGCVVTGCAIAVAASEALADPAMDAALKELITPAQYPRAMSAAQARTSLVSLASRPTTGALYGLTPVLPFLLRLVCDSTFLVLLTRIRASFQPDGRPKSSRGMESSDQSGDASAQASDTRISDRGVDETGSRHRVPPPSRDRFLTAYRHGLRAVWQDVVVRLTIFCAPLVNLMVFTATSWVVFTMRDVGHDSLTIGLVSAGFTVGSLIGAALTPKVTDTVRSGWIAIVGLAWMATILLVMFTTPTSAVVVFILATACMIPSPSIGSALFAHVFHRIPSDFQGRTLGIFTFVNGLATVAAPTLAALAVDHHASRTLGIGVTALGAAGIAVLTTSRSIRHLPALKELG</sequence>
<keyword evidence="2" id="KW-1003">Cell membrane</keyword>
<dbReference type="SUPFAM" id="SSF103473">
    <property type="entry name" value="MFS general substrate transporter"/>
    <property type="match status" value="1"/>
</dbReference>
<dbReference type="EMBL" id="LT906441">
    <property type="protein sequence ID" value="SNV30757.1"/>
    <property type="molecule type" value="Genomic_DNA"/>
</dbReference>
<keyword evidence="5 7" id="KW-0472">Membrane</keyword>
<feature type="transmembrane region" description="Helical" evidence="7">
    <location>
        <begin position="342"/>
        <end position="360"/>
    </location>
</feature>
<feature type="transmembrane region" description="Helical" evidence="7">
    <location>
        <begin position="117"/>
        <end position="137"/>
    </location>
</feature>
<reference evidence="8 9" key="1">
    <citation type="submission" date="2017-06" db="EMBL/GenBank/DDBJ databases">
        <authorList>
            <consortium name="Pathogen Informatics"/>
        </authorList>
    </citation>
    <scope>NUCLEOTIDE SEQUENCE [LARGE SCALE GENOMIC DNA]</scope>
    <source>
        <strain evidence="8 9">NCTC11865</strain>
    </source>
</reference>
<dbReference type="GO" id="GO:0022857">
    <property type="term" value="F:transmembrane transporter activity"/>
    <property type="evidence" value="ECO:0007669"/>
    <property type="project" value="InterPro"/>
</dbReference>
<feature type="transmembrane region" description="Helical" evidence="7">
    <location>
        <begin position="311"/>
        <end position="330"/>
    </location>
</feature>
<feature type="transmembrane region" description="Helical" evidence="7">
    <location>
        <begin position="25"/>
        <end position="47"/>
    </location>
</feature>
<dbReference type="Pfam" id="PF07690">
    <property type="entry name" value="MFS_1"/>
    <property type="match status" value="1"/>
</dbReference>
<dbReference type="Proteomes" id="UP000215332">
    <property type="component" value="Chromosome 1"/>
</dbReference>
<gene>
    <name evidence="8" type="ORF">SAMEA4412665_00477</name>
</gene>
<feature type="region of interest" description="Disordered" evidence="6">
    <location>
        <begin position="211"/>
        <end position="256"/>
    </location>
</feature>
<feature type="transmembrane region" description="Helical" evidence="7">
    <location>
        <begin position="366"/>
        <end position="391"/>
    </location>
</feature>
<comment type="subcellular location">
    <subcellularLocation>
        <location evidence="1">Cell membrane</location>
        <topology evidence="1">Multi-pass membrane protein</topology>
    </subcellularLocation>
</comment>
<feature type="transmembrane region" description="Helical" evidence="7">
    <location>
        <begin position="403"/>
        <end position="425"/>
    </location>
</feature>
<dbReference type="PANTHER" id="PTHR23513:SF6">
    <property type="entry name" value="MAJOR FACILITATOR SUPERFAMILY ASSOCIATED DOMAIN-CONTAINING PROTEIN"/>
    <property type="match status" value="1"/>
</dbReference>
<keyword evidence="4 7" id="KW-1133">Transmembrane helix</keyword>
<feature type="compositionally biased region" description="Basic and acidic residues" evidence="6">
    <location>
        <begin position="238"/>
        <end position="249"/>
    </location>
</feature>
<dbReference type="eggNOG" id="COG2814">
    <property type="taxonomic scope" value="Bacteria"/>
</dbReference>
<feature type="transmembrane region" description="Helical" evidence="7">
    <location>
        <begin position="276"/>
        <end position="299"/>
    </location>
</feature>
<evidence type="ECO:0000256" key="6">
    <source>
        <dbReference type="SAM" id="MobiDB-lite"/>
    </source>
</evidence>
<evidence type="ECO:0000256" key="7">
    <source>
        <dbReference type="SAM" id="Phobius"/>
    </source>
</evidence>